<comment type="caution">
    <text evidence="1">The sequence shown here is derived from an EMBL/GenBank/DDBJ whole genome shotgun (WGS) entry which is preliminary data.</text>
</comment>
<proteinExistence type="predicted"/>
<evidence type="ECO:0000313" key="1">
    <source>
        <dbReference type="EMBL" id="TCZ54637.1"/>
    </source>
</evidence>
<evidence type="ECO:0000313" key="2">
    <source>
        <dbReference type="Proteomes" id="UP000295023"/>
    </source>
</evidence>
<dbReference type="OrthoDB" id="1654944at2"/>
<dbReference type="InterPro" id="IPR036412">
    <property type="entry name" value="HAD-like_sf"/>
</dbReference>
<gene>
    <name evidence="1" type="ORF">EXY23_22885</name>
</gene>
<keyword evidence="2" id="KW-1185">Reference proteome</keyword>
<dbReference type="RefSeq" id="WP_132295314.1">
    <property type="nucleotide sequence ID" value="NZ_SKBM01000031.1"/>
</dbReference>
<dbReference type="Proteomes" id="UP000295023">
    <property type="component" value="Unassembled WGS sequence"/>
</dbReference>
<sequence>MPDNSPPRPGPLFLDLDGVLADFDRGVETVTGRRPEELSLKTMWAALARAPRFFDTLEFMHDAEVLWAFCAPLRPTILTGLPLGSWAPAQKKAWVARMLGAHVPIITCMSRDKPRWSGPGHVLVDDRASAAEGWERKGGIFIHHSSAERSIARLRALGYGS</sequence>
<reference evidence="1 2" key="1">
    <citation type="submission" date="2019-03" db="EMBL/GenBank/DDBJ databases">
        <title>Paracraurococcus aquatilis NE82 genome sequence.</title>
        <authorList>
            <person name="Zhao Y."/>
            <person name="Du Z."/>
        </authorList>
    </citation>
    <scope>NUCLEOTIDE SEQUENCE [LARGE SCALE GENOMIC DNA]</scope>
    <source>
        <strain evidence="1 2">NE82</strain>
    </source>
</reference>
<dbReference type="Gene3D" id="3.40.50.1000">
    <property type="entry name" value="HAD superfamily/HAD-like"/>
    <property type="match status" value="1"/>
</dbReference>
<dbReference type="EMBL" id="SKBM01000031">
    <property type="protein sequence ID" value="TCZ54637.1"/>
    <property type="molecule type" value="Genomic_DNA"/>
</dbReference>
<protein>
    <submittedName>
        <fullName evidence="1">Uncharacterized protein</fullName>
    </submittedName>
</protein>
<dbReference type="AlphaFoldDB" id="A0A4R4D4C3"/>
<name>A0A4R4D4C3_9PROT</name>
<accession>A0A4R4D4C3</accession>
<dbReference type="InterPro" id="IPR023214">
    <property type="entry name" value="HAD_sf"/>
</dbReference>
<organism evidence="1 2">
    <name type="scientific">Roseicella aquatilis</name>
    <dbReference type="NCBI Taxonomy" id="2527868"/>
    <lineage>
        <taxon>Bacteria</taxon>
        <taxon>Pseudomonadati</taxon>
        <taxon>Pseudomonadota</taxon>
        <taxon>Alphaproteobacteria</taxon>
        <taxon>Acetobacterales</taxon>
        <taxon>Roseomonadaceae</taxon>
        <taxon>Roseicella</taxon>
    </lineage>
</organism>
<dbReference type="SUPFAM" id="SSF56784">
    <property type="entry name" value="HAD-like"/>
    <property type="match status" value="1"/>
</dbReference>